<evidence type="ECO:0000256" key="1">
    <source>
        <dbReference type="ARBA" id="ARBA00004429"/>
    </source>
</evidence>
<evidence type="ECO:0000256" key="8">
    <source>
        <dbReference type="SAM" id="Phobius"/>
    </source>
</evidence>
<evidence type="ECO:0000256" key="4">
    <source>
        <dbReference type="ARBA" id="ARBA00022519"/>
    </source>
</evidence>
<evidence type="ECO:0000313" key="9">
    <source>
        <dbReference type="EMBL" id="NUY00459.1"/>
    </source>
</evidence>
<keyword evidence="7 8" id="KW-0472">Membrane</keyword>
<feature type="transmembrane region" description="Helical" evidence="8">
    <location>
        <begin position="404"/>
        <end position="423"/>
    </location>
</feature>
<dbReference type="InterPro" id="IPR005219">
    <property type="entry name" value="PqiA-like_proteobact"/>
</dbReference>
<dbReference type="RefSeq" id="WP_176110497.1">
    <property type="nucleotide sequence ID" value="NZ_JAALDK010000001.1"/>
</dbReference>
<dbReference type="NCBIfam" id="TIGR00155">
    <property type="entry name" value="pqiA_fam"/>
    <property type="match status" value="1"/>
</dbReference>
<dbReference type="InterPro" id="IPR051800">
    <property type="entry name" value="PqiA-PqiB_transport"/>
</dbReference>
<keyword evidence="3" id="KW-1003">Cell membrane</keyword>
<evidence type="ECO:0000256" key="3">
    <source>
        <dbReference type="ARBA" id="ARBA00022475"/>
    </source>
</evidence>
<feature type="transmembrane region" description="Helical" evidence="8">
    <location>
        <begin position="175"/>
        <end position="198"/>
    </location>
</feature>
<feature type="transmembrane region" description="Helical" evidence="8">
    <location>
        <begin position="142"/>
        <end position="169"/>
    </location>
</feature>
<protein>
    <submittedName>
        <fullName evidence="9">Paraquat-inducible protein A</fullName>
    </submittedName>
</protein>
<dbReference type="GO" id="GO:0005886">
    <property type="term" value="C:plasma membrane"/>
    <property type="evidence" value="ECO:0007669"/>
    <property type="project" value="UniProtKB-SubCell"/>
</dbReference>
<dbReference type="PANTHER" id="PTHR30462:SF3">
    <property type="entry name" value="INTERMEMBRANE TRANSPORT PROTEIN PQIA"/>
    <property type="match status" value="1"/>
</dbReference>
<dbReference type="Pfam" id="PF04403">
    <property type="entry name" value="PqiA"/>
    <property type="match status" value="2"/>
</dbReference>
<dbReference type="EMBL" id="JAALDK010000001">
    <property type="protein sequence ID" value="NUY00459.1"/>
    <property type="molecule type" value="Genomic_DNA"/>
</dbReference>
<gene>
    <name evidence="9" type="ORF">G5S42_12280</name>
</gene>
<accession>A0A7Y6JYX4</accession>
<keyword evidence="6 8" id="KW-1133">Transmembrane helix</keyword>
<proteinExistence type="inferred from homology"/>
<evidence type="ECO:0000256" key="2">
    <source>
        <dbReference type="ARBA" id="ARBA00007555"/>
    </source>
</evidence>
<feature type="transmembrane region" description="Helical" evidence="8">
    <location>
        <begin position="284"/>
        <end position="303"/>
    </location>
</feature>
<keyword evidence="5 8" id="KW-0812">Transmembrane</keyword>
<feature type="transmembrane region" description="Helical" evidence="8">
    <location>
        <begin position="48"/>
        <end position="69"/>
    </location>
</feature>
<evidence type="ECO:0000256" key="5">
    <source>
        <dbReference type="ARBA" id="ARBA00022692"/>
    </source>
</evidence>
<keyword evidence="4" id="KW-0997">Cell inner membrane</keyword>
<dbReference type="Proteomes" id="UP000594380">
    <property type="component" value="Unassembled WGS sequence"/>
</dbReference>
<dbReference type="GeneID" id="301101111"/>
<dbReference type="PANTHER" id="PTHR30462">
    <property type="entry name" value="INTERMEMBRANE TRANSPORT PROTEIN PQIB-RELATED"/>
    <property type="match status" value="1"/>
</dbReference>
<comment type="similarity">
    <text evidence="2">Belongs to the PqiA family.</text>
</comment>
<name>A0A7Y6JYX4_9BURK</name>
<feature type="transmembrane region" description="Helical" evidence="8">
    <location>
        <begin position="378"/>
        <end position="398"/>
    </location>
</feature>
<feature type="transmembrane region" description="Helical" evidence="8">
    <location>
        <begin position="96"/>
        <end position="121"/>
    </location>
</feature>
<evidence type="ECO:0000256" key="7">
    <source>
        <dbReference type="ARBA" id="ARBA00023136"/>
    </source>
</evidence>
<organism evidence="9 10">
    <name type="scientific">Paraburkholderia youngii</name>
    <dbReference type="NCBI Taxonomy" id="2782701"/>
    <lineage>
        <taxon>Bacteria</taxon>
        <taxon>Pseudomonadati</taxon>
        <taxon>Pseudomonadota</taxon>
        <taxon>Betaproteobacteria</taxon>
        <taxon>Burkholderiales</taxon>
        <taxon>Burkholderiaceae</taxon>
        <taxon>Paraburkholderia</taxon>
    </lineage>
</organism>
<comment type="caution">
    <text evidence="9">The sequence shown here is derived from an EMBL/GenBank/DDBJ whole genome shotgun (WGS) entry which is preliminary data.</text>
</comment>
<comment type="subcellular location">
    <subcellularLocation>
        <location evidence="1">Cell inner membrane</location>
        <topology evidence="1">Multi-pass membrane protein</topology>
    </subcellularLocation>
</comment>
<evidence type="ECO:0000313" key="10">
    <source>
        <dbReference type="Proteomes" id="UP000594380"/>
    </source>
</evidence>
<dbReference type="AlphaFoldDB" id="A0A7Y6JYX4"/>
<feature type="transmembrane region" description="Helical" evidence="8">
    <location>
        <begin position="331"/>
        <end position="357"/>
    </location>
</feature>
<reference evidence="9 10" key="1">
    <citation type="submission" date="2020-02" db="EMBL/GenBank/DDBJ databases">
        <title>Paraburkholderia simonii sp. nov. and Paraburkholderia youngii sp. nov. Brazilian and Mexican Mimosa-associated rhizobia.</title>
        <authorList>
            <person name="Mavima L."/>
            <person name="Beukes C.W."/>
            <person name="Chan W.Y."/>
            <person name="Palmer M."/>
            <person name="De Meyer S.E."/>
            <person name="James E.K."/>
            <person name="Venter S.N."/>
            <person name="Steenkamp E.T."/>
        </authorList>
    </citation>
    <scope>NUCLEOTIDE SEQUENCE [LARGE SCALE GENOMIC DNA]</scope>
    <source>
        <strain evidence="9 10">JPY169</strain>
    </source>
</reference>
<dbReference type="InterPro" id="IPR007498">
    <property type="entry name" value="PqiA-like"/>
</dbReference>
<sequence length="473" mass="51230">MDYQRLIVCHECDLLFRKPADVKRHRAACSRCGAGLAALPGCALSLDWICAVTLAALIVFCIAQSFPLIEMHANGMTSEATLFGAVRSLWFGDMRVVAVMVLCSAVLFPLIELLALLYVLVPLRLGIRPPRFNAMVRLVQIVRPWGMVEVFMLGVLVTIVKMVSIAQVIPGPGLFALGTLTVMLGVVASFDPSGLWAISEEIRRSRMADVRWSKVSTGRQRFMRPFGARKASSSTAITARRAGLVGCHACGLVQTRSERDAHQRCTRCQHVLHERRPDSLTRTASLLLAAAIAYIPANLLPIMHASSVGGSEDDTILGGVAYFWTSGDWPLAVVVFIASVLVPVLKLVVLTLLTVAASRGSGWRARERATLYRLVERIGRWSMLDVFVVALTVTLVHFGSLAVITAGPAALAFGAVVILTMLASHQFDPRLIWDNVGPGPRAASTANDKALAAPLLKNPISEKDDASFQSIQT</sequence>
<evidence type="ECO:0000256" key="6">
    <source>
        <dbReference type="ARBA" id="ARBA00022989"/>
    </source>
</evidence>